<dbReference type="Proteomes" id="UP000704611">
    <property type="component" value="Unassembled WGS sequence"/>
</dbReference>
<evidence type="ECO:0000256" key="2">
    <source>
        <dbReference type="SAM" id="Phobius"/>
    </source>
</evidence>
<keyword evidence="2" id="KW-0812">Transmembrane</keyword>
<dbReference type="PANTHER" id="PTHR34220:SF7">
    <property type="entry name" value="SENSOR HISTIDINE KINASE YPDA"/>
    <property type="match status" value="1"/>
</dbReference>
<dbReference type="Pfam" id="PF06580">
    <property type="entry name" value="His_kinase"/>
    <property type="match status" value="1"/>
</dbReference>
<feature type="transmembrane region" description="Helical" evidence="2">
    <location>
        <begin position="48"/>
        <end position="65"/>
    </location>
</feature>
<keyword evidence="1" id="KW-0175">Coiled coil</keyword>
<dbReference type="RefSeq" id="WP_217670477.1">
    <property type="nucleotide sequence ID" value="NZ_JAHRID010000007.1"/>
</dbReference>
<feature type="coiled-coil region" evidence="1">
    <location>
        <begin position="146"/>
        <end position="173"/>
    </location>
</feature>
<keyword evidence="2" id="KW-1133">Transmembrane helix</keyword>
<keyword evidence="2" id="KW-0472">Membrane</keyword>
<evidence type="ECO:0000259" key="3">
    <source>
        <dbReference type="Pfam" id="PF06580"/>
    </source>
</evidence>
<proteinExistence type="predicted"/>
<dbReference type="InterPro" id="IPR050640">
    <property type="entry name" value="Bact_2-comp_sensor_kinase"/>
</dbReference>
<reference evidence="4 5" key="1">
    <citation type="submission" date="2021-06" db="EMBL/GenBank/DDBJ databases">
        <title>Rheinheimera indica sp. nov., isolated from deep-sea sediment.</title>
        <authorList>
            <person name="Wang Z."/>
            <person name="Zhang X.-Y."/>
        </authorList>
    </citation>
    <scope>NUCLEOTIDE SEQUENCE [LARGE SCALE GENOMIC DNA]</scope>
    <source>
        <strain evidence="4 5">SM2107</strain>
    </source>
</reference>
<keyword evidence="4" id="KW-0808">Transferase</keyword>
<accession>A0ABS6MNF8</accession>
<feature type="transmembrane region" description="Helical" evidence="2">
    <location>
        <begin position="86"/>
        <end position="107"/>
    </location>
</feature>
<evidence type="ECO:0000256" key="1">
    <source>
        <dbReference type="SAM" id="Coils"/>
    </source>
</evidence>
<name>A0ABS6MNF8_9GAMM</name>
<feature type="transmembrane region" description="Helical" evidence="2">
    <location>
        <begin position="127"/>
        <end position="143"/>
    </location>
</feature>
<dbReference type="PANTHER" id="PTHR34220">
    <property type="entry name" value="SENSOR HISTIDINE KINASE YPDA"/>
    <property type="match status" value="1"/>
</dbReference>
<evidence type="ECO:0000313" key="4">
    <source>
        <dbReference type="EMBL" id="MBV2130343.1"/>
    </source>
</evidence>
<protein>
    <submittedName>
        <fullName evidence="4">Histidine kinase</fullName>
    </submittedName>
</protein>
<sequence length="345" mass="39532">MLQRYFNYLQVDRTFLLLVFIFSYFLVISNRVRAGMLSWYTFTPEGPLANFLAALVIFSLVRFWLNRLQTKPQSSAGWPQYLSIAAITLLCYLLFTNGVGLLIASLFGNVARNFNTETLLHSNVNHLVDSVLYAGIYLAYYHYQQAQRYRQQVADYNEQLAQLKIQQLKAQLNPHFVFNSLNTLDELIAVDGRQASDYLNAFAQLYRLSLQHAELQLVPLSQELEFARQYFRLMQQRLGEGYQLTITNEPLAPGYLLPPFSLQLLLENALLHNSGSLEVSITLQHDYLQVSNPLQPKPHKALGNGVGLANLSKQWLFLTGKNIDINQDGQQFTVRLPLIREQSHV</sequence>
<dbReference type="GO" id="GO:0016301">
    <property type="term" value="F:kinase activity"/>
    <property type="evidence" value="ECO:0007669"/>
    <property type="project" value="UniProtKB-KW"/>
</dbReference>
<comment type="caution">
    <text evidence="4">The sequence shown here is derived from an EMBL/GenBank/DDBJ whole genome shotgun (WGS) entry which is preliminary data.</text>
</comment>
<dbReference type="InterPro" id="IPR010559">
    <property type="entry name" value="Sig_transdc_His_kin_internal"/>
</dbReference>
<keyword evidence="4" id="KW-0418">Kinase</keyword>
<feature type="domain" description="Signal transduction histidine kinase internal region" evidence="3">
    <location>
        <begin position="164"/>
        <end position="240"/>
    </location>
</feature>
<feature type="transmembrane region" description="Helical" evidence="2">
    <location>
        <begin position="12"/>
        <end position="28"/>
    </location>
</feature>
<keyword evidence="5" id="KW-1185">Reference proteome</keyword>
<gene>
    <name evidence="4" type="ORF">KQY15_14705</name>
</gene>
<dbReference type="EMBL" id="JAHRID010000007">
    <property type="protein sequence ID" value="MBV2130343.1"/>
    <property type="molecule type" value="Genomic_DNA"/>
</dbReference>
<organism evidence="4 5">
    <name type="scientific">Arsukibacterium indicum</name>
    <dbReference type="NCBI Taxonomy" id="2848612"/>
    <lineage>
        <taxon>Bacteria</taxon>
        <taxon>Pseudomonadati</taxon>
        <taxon>Pseudomonadota</taxon>
        <taxon>Gammaproteobacteria</taxon>
        <taxon>Chromatiales</taxon>
        <taxon>Chromatiaceae</taxon>
        <taxon>Arsukibacterium</taxon>
    </lineage>
</organism>
<evidence type="ECO:0000313" key="5">
    <source>
        <dbReference type="Proteomes" id="UP000704611"/>
    </source>
</evidence>